<dbReference type="InterPro" id="IPR000014">
    <property type="entry name" value="PAS"/>
</dbReference>
<dbReference type="PANTHER" id="PTHR45339">
    <property type="entry name" value="HYBRID SIGNAL TRANSDUCTION HISTIDINE KINASE J"/>
    <property type="match status" value="1"/>
</dbReference>
<dbReference type="SUPFAM" id="SSF47384">
    <property type="entry name" value="Homodimeric domain of signal transducing histidine kinase"/>
    <property type="match status" value="1"/>
</dbReference>
<evidence type="ECO:0000256" key="8">
    <source>
        <dbReference type="ARBA" id="ARBA00022741"/>
    </source>
</evidence>
<evidence type="ECO:0000313" key="23">
    <source>
        <dbReference type="Proteomes" id="UP001260980"/>
    </source>
</evidence>
<dbReference type="InterPro" id="IPR008207">
    <property type="entry name" value="Sig_transdc_His_kin_Hpt_dom"/>
</dbReference>
<dbReference type="PRINTS" id="PR00344">
    <property type="entry name" value="BCTRLSENSOR"/>
</dbReference>
<dbReference type="SMART" id="SM00448">
    <property type="entry name" value="REC"/>
    <property type="match status" value="2"/>
</dbReference>
<evidence type="ECO:0000256" key="9">
    <source>
        <dbReference type="ARBA" id="ARBA00022777"/>
    </source>
</evidence>
<comment type="catalytic activity">
    <reaction evidence="1">
        <text>ATP + protein L-histidine = ADP + protein N-phospho-L-histidine.</text>
        <dbReference type="EC" id="2.7.13.3"/>
    </reaction>
</comment>
<dbReference type="EMBL" id="JAWCUD010000005">
    <property type="protein sequence ID" value="MDU0202638.1"/>
    <property type="molecule type" value="Genomic_DNA"/>
</dbReference>
<feature type="transmembrane region" description="Helical" evidence="16">
    <location>
        <begin position="88"/>
        <end position="113"/>
    </location>
</feature>
<dbReference type="SUPFAM" id="SSF55785">
    <property type="entry name" value="PYP-like sensor domain (PAS domain)"/>
    <property type="match status" value="1"/>
</dbReference>
<keyword evidence="10" id="KW-0067">ATP-binding</keyword>
<feature type="modified residue" description="4-aspartylphosphate" evidence="15">
    <location>
        <position position="768"/>
    </location>
</feature>
<dbReference type="Pfam" id="PF07694">
    <property type="entry name" value="5TM-5TMR_LYT"/>
    <property type="match status" value="1"/>
</dbReference>
<evidence type="ECO:0000259" key="21">
    <source>
        <dbReference type="PROSITE" id="PS50894"/>
    </source>
</evidence>
<dbReference type="CDD" id="cd16922">
    <property type="entry name" value="HATPase_EvgS-ArcB-TorS-like"/>
    <property type="match status" value="1"/>
</dbReference>
<evidence type="ECO:0000256" key="2">
    <source>
        <dbReference type="ARBA" id="ARBA00004651"/>
    </source>
</evidence>
<evidence type="ECO:0000313" key="22">
    <source>
        <dbReference type="EMBL" id="MDU0202638.1"/>
    </source>
</evidence>
<dbReference type="PROSITE" id="PS50112">
    <property type="entry name" value="PAS"/>
    <property type="match status" value="1"/>
</dbReference>
<evidence type="ECO:0000256" key="11">
    <source>
        <dbReference type="ARBA" id="ARBA00022989"/>
    </source>
</evidence>
<dbReference type="Gene3D" id="1.20.120.160">
    <property type="entry name" value="HPT domain"/>
    <property type="match status" value="1"/>
</dbReference>
<feature type="domain" description="Response regulatory" evidence="18">
    <location>
        <begin position="864"/>
        <end position="980"/>
    </location>
</feature>
<evidence type="ECO:0000256" key="14">
    <source>
        <dbReference type="PROSITE-ProRule" id="PRU00110"/>
    </source>
</evidence>
<feature type="transmembrane region" description="Helical" evidence="16">
    <location>
        <begin position="56"/>
        <end position="76"/>
    </location>
</feature>
<keyword evidence="23" id="KW-1185">Reference proteome</keyword>
<feature type="domain" description="PAS" evidence="19">
    <location>
        <begin position="332"/>
        <end position="402"/>
    </location>
</feature>
<dbReference type="InterPro" id="IPR036641">
    <property type="entry name" value="HPT_dom_sf"/>
</dbReference>
<dbReference type="SMART" id="SM00388">
    <property type="entry name" value="HisKA"/>
    <property type="match status" value="1"/>
</dbReference>
<dbReference type="PANTHER" id="PTHR45339:SF1">
    <property type="entry name" value="HYBRID SIGNAL TRANSDUCTION HISTIDINE KINASE J"/>
    <property type="match status" value="1"/>
</dbReference>
<feature type="modified residue" description="4-aspartylphosphate" evidence="15">
    <location>
        <position position="913"/>
    </location>
</feature>
<dbReference type="InterPro" id="IPR036890">
    <property type="entry name" value="HATPase_C_sf"/>
</dbReference>
<keyword evidence="7 16" id="KW-0812">Transmembrane</keyword>
<protein>
    <recommendedName>
        <fullName evidence="3">histidine kinase</fullName>
        <ecNumber evidence="3">2.7.13.3</ecNumber>
    </recommendedName>
</protein>
<gene>
    <name evidence="22" type="ORF">RQP52_16255</name>
</gene>
<evidence type="ECO:0000256" key="6">
    <source>
        <dbReference type="ARBA" id="ARBA00022679"/>
    </source>
</evidence>
<evidence type="ECO:0000259" key="20">
    <source>
        <dbReference type="PROSITE" id="PS50113"/>
    </source>
</evidence>
<keyword evidence="11 16" id="KW-1133">Transmembrane helix</keyword>
<dbReference type="InterPro" id="IPR003594">
    <property type="entry name" value="HATPase_dom"/>
</dbReference>
<evidence type="ECO:0000259" key="19">
    <source>
        <dbReference type="PROSITE" id="PS50112"/>
    </source>
</evidence>
<dbReference type="SMART" id="SM00387">
    <property type="entry name" value="HATPase_c"/>
    <property type="match status" value="1"/>
</dbReference>
<name>A0ABU3REV0_9BACL</name>
<dbReference type="CDD" id="cd17546">
    <property type="entry name" value="REC_hyHK_CKI1_RcsC-like"/>
    <property type="match status" value="1"/>
</dbReference>
<feature type="domain" description="Response regulatory" evidence="18">
    <location>
        <begin position="712"/>
        <end position="836"/>
    </location>
</feature>
<keyword evidence="9" id="KW-0418">Kinase</keyword>
<dbReference type="PROSITE" id="PS50109">
    <property type="entry name" value="HIS_KIN"/>
    <property type="match status" value="1"/>
</dbReference>
<evidence type="ECO:0000256" key="10">
    <source>
        <dbReference type="ARBA" id="ARBA00022840"/>
    </source>
</evidence>
<evidence type="ECO:0000256" key="3">
    <source>
        <dbReference type="ARBA" id="ARBA00012438"/>
    </source>
</evidence>
<dbReference type="InterPro" id="IPR001789">
    <property type="entry name" value="Sig_transdc_resp-reg_receiver"/>
</dbReference>
<feature type="domain" description="HPt" evidence="21">
    <location>
        <begin position="1003"/>
        <end position="1094"/>
    </location>
</feature>
<dbReference type="InterPro" id="IPR036097">
    <property type="entry name" value="HisK_dim/P_sf"/>
</dbReference>
<dbReference type="InterPro" id="IPR011006">
    <property type="entry name" value="CheY-like_superfamily"/>
</dbReference>
<keyword evidence="4" id="KW-1003">Cell membrane</keyword>
<evidence type="ECO:0000256" key="12">
    <source>
        <dbReference type="ARBA" id="ARBA00023012"/>
    </source>
</evidence>
<keyword evidence="8" id="KW-0547">Nucleotide-binding</keyword>
<keyword evidence="13 16" id="KW-0472">Membrane</keyword>
<dbReference type="SMART" id="SM00091">
    <property type="entry name" value="PAS"/>
    <property type="match status" value="1"/>
</dbReference>
<dbReference type="SUPFAM" id="SSF55874">
    <property type="entry name" value="ATPase domain of HSP90 chaperone/DNA topoisomerase II/histidine kinase"/>
    <property type="match status" value="1"/>
</dbReference>
<dbReference type="InterPro" id="IPR035965">
    <property type="entry name" value="PAS-like_dom_sf"/>
</dbReference>
<keyword evidence="6" id="KW-0808">Transferase</keyword>
<feature type="domain" description="PAC" evidence="20">
    <location>
        <begin position="405"/>
        <end position="458"/>
    </location>
</feature>
<organism evidence="22 23">
    <name type="scientific">Paenibacillus violae</name>
    <dbReference type="NCBI Taxonomy" id="3077234"/>
    <lineage>
        <taxon>Bacteria</taxon>
        <taxon>Bacillati</taxon>
        <taxon>Bacillota</taxon>
        <taxon>Bacilli</taxon>
        <taxon>Bacillales</taxon>
        <taxon>Paenibacillaceae</taxon>
        <taxon>Paenibacillus</taxon>
    </lineage>
</organism>
<evidence type="ECO:0000256" key="16">
    <source>
        <dbReference type="SAM" id="Phobius"/>
    </source>
</evidence>
<dbReference type="InterPro" id="IPR000700">
    <property type="entry name" value="PAS-assoc_C"/>
</dbReference>
<dbReference type="PROSITE" id="PS50894">
    <property type="entry name" value="HPT"/>
    <property type="match status" value="1"/>
</dbReference>
<keyword evidence="12" id="KW-0902">Two-component regulatory system</keyword>
<dbReference type="Gene3D" id="3.30.450.20">
    <property type="entry name" value="PAS domain"/>
    <property type="match status" value="1"/>
</dbReference>
<keyword evidence="5 15" id="KW-0597">Phosphoprotein</keyword>
<dbReference type="Gene3D" id="3.30.565.10">
    <property type="entry name" value="Histidine kinase-like ATPase, C-terminal domain"/>
    <property type="match status" value="1"/>
</dbReference>
<dbReference type="Pfam" id="PF00072">
    <property type="entry name" value="Response_reg"/>
    <property type="match status" value="1"/>
</dbReference>
<comment type="caution">
    <text evidence="22">The sequence shown here is derived from an EMBL/GenBank/DDBJ whole genome shotgun (WGS) entry which is preliminary data.</text>
</comment>
<feature type="transmembrane region" description="Helical" evidence="16">
    <location>
        <begin position="119"/>
        <end position="138"/>
    </location>
</feature>
<comment type="subcellular location">
    <subcellularLocation>
        <location evidence="2">Cell membrane</location>
        <topology evidence="2">Multi-pass membrane protein</topology>
    </subcellularLocation>
</comment>
<dbReference type="InterPro" id="IPR011620">
    <property type="entry name" value="Sig_transdc_His_kinase_LytS_TM"/>
</dbReference>
<dbReference type="RefSeq" id="WP_315952838.1">
    <property type="nucleotide sequence ID" value="NZ_JAWCUD010000005.1"/>
</dbReference>
<dbReference type="CDD" id="cd00130">
    <property type="entry name" value="PAS"/>
    <property type="match status" value="1"/>
</dbReference>
<dbReference type="InterPro" id="IPR003661">
    <property type="entry name" value="HisK_dim/P_dom"/>
</dbReference>
<dbReference type="SUPFAM" id="SSF47226">
    <property type="entry name" value="Histidine-containing phosphotransfer domain, HPT domain"/>
    <property type="match status" value="1"/>
</dbReference>
<evidence type="ECO:0000256" key="7">
    <source>
        <dbReference type="ARBA" id="ARBA00022692"/>
    </source>
</evidence>
<evidence type="ECO:0000256" key="13">
    <source>
        <dbReference type="ARBA" id="ARBA00023136"/>
    </source>
</evidence>
<evidence type="ECO:0000256" key="4">
    <source>
        <dbReference type="ARBA" id="ARBA00022475"/>
    </source>
</evidence>
<dbReference type="Proteomes" id="UP001260980">
    <property type="component" value="Unassembled WGS sequence"/>
</dbReference>
<evidence type="ECO:0000256" key="5">
    <source>
        <dbReference type="ARBA" id="ARBA00022553"/>
    </source>
</evidence>
<proteinExistence type="predicted"/>
<dbReference type="SUPFAM" id="SSF52172">
    <property type="entry name" value="CheY-like"/>
    <property type="match status" value="2"/>
</dbReference>
<dbReference type="PROSITE" id="PS50113">
    <property type="entry name" value="PAC"/>
    <property type="match status" value="1"/>
</dbReference>
<dbReference type="InterPro" id="IPR004358">
    <property type="entry name" value="Sig_transdc_His_kin-like_C"/>
</dbReference>
<dbReference type="Pfam" id="PF13426">
    <property type="entry name" value="PAS_9"/>
    <property type="match status" value="1"/>
</dbReference>
<dbReference type="Pfam" id="PF00512">
    <property type="entry name" value="HisKA"/>
    <property type="match status" value="1"/>
</dbReference>
<reference evidence="22 23" key="1">
    <citation type="submission" date="2023-10" db="EMBL/GenBank/DDBJ databases">
        <title>Paenibacillus strain PFR10 Genome sequencing and assembly.</title>
        <authorList>
            <person name="Kim I."/>
        </authorList>
    </citation>
    <scope>NUCLEOTIDE SEQUENCE [LARGE SCALE GENOMIC DNA]</scope>
    <source>
        <strain evidence="22 23">PFR10</strain>
    </source>
</reference>
<feature type="transmembrane region" description="Helical" evidence="16">
    <location>
        <begin position="145"/>
        <end position="167"/>
    </location>
</feature>
<dbReference type="EC" id="2.7.13.3" evidence="3"/>
<dbReference type="PROSITE" id="PS50110">
    <property type="entry name" value="RESPONSE_REGULATORY"/>
    <property type="match status" value="2"/>
</dbReference>
<sequence>MRETNQIGLLFNYRLVIVLLRDLITNFAIITVFVLFVEQFFIITKLDQKPTWYYKVYVGLTHGILVVILVSFGITFDAQIGLNFRGVGFLLAAYLGGYPSILITFAVLSIWRIIMDGSIQIPLLLIGFAAIIGTGFVFSKVRSYWFKWLLGGTFFYVFYYGMIWTVYRSSLQVIGIYLTYQMVCVVVVACFLGYLLRAREYKLQIRQVEQELIDMLRLQPGFTFKFHKHRGHFVYILIEGQLLYQLGLRPSQFIGKKAHEISILGTKFLEFLQPYYEQAWEGERVIYEYDCQGFTILVTLQPIFKFGAVSEVIGSAVDVSEHRAVQMKVRVRDEQFRTLVENSEDFILRFRLDGSVASANSKMYQTYQLTPEQVKGKQLTEVIDMDNPSKWERSFTQSIINGKTQQFAINFLLPDGTEHTYNVTLSPLFNETRTEIIAVTGTVHDITDLKKREEADESNRAKSQFLARMSHEIRTPLNGILGLSLLLQRTELTPLQKDYLSKMDASSSVLLATINDILDFSKIEAGKLILEKVDFSLEESLQKVADLVSVSLGNKRIEILLDTSEDLPDIVSGDSFRLEQVLINLSNNAIKFTEQGHIRLQVQLEEYAEEGIIISFAVEDTGIGISKEQLSQLFLPFSQADTSTSRRYGGTGLGLVICQHLVQSMGGVLRVETTLGAGSRFYFSLLFGRNQQTEDDMYSAYRQHLLPQENKHVLVAEDHPIAARHVSELLGSFHLEAKTVLSVSDLLAALEQGEGGAGQAAFRYIFLDMQMDPMQHQAIWQRVLNAVDRSQTHVIALTTLEGREEMCELPEALKADAVLVKPVSRLSLRKVLQVLSGQKPSPKRCDRDKEQAMAEGALFQSKGHILVAEDNEINQLVITQLLQQLGYEVVIAQNGYEVLERVGQQAWKLILMDIHMPEMDGYEATQKLRQLKPMQRIPIIALTANGFVKDTMQMLKLGLNGILVKPVNEKQLADMLDKWQDLQWLLRIKGIDAERVLRNIDQKVHIFQYMIEKFKQDYTCFTENLLPPIIHQEDAVARRMVHTLKGVAANFYAESLLAAVLVLEKEIEQEINLETCKEEIVRVQLEIDQIIATI</sequence>
<dbReference type="InterPro" id="IPR005467">
    <property type="entry name" value="His_kinase_dom"/>
</dbReference>
<dbReference type="Pfam" id="PF02518">
    <property type="entry name" value="HATPase_c"/>
    <property type="match status" value="1"/>
</dbReference>
<evidence type="ECO:0000259" key="17">
    <source>
        <dbReference type="PROSITE" id="PS50109"/>
    </source>
</evidence>
<evidence type="ECO:0000256" key="1">
    <source>
        <dbReference type="ARBA" id="ARBA00000085"/>
    </source>
</evidence>
<evidence type="ECO:0000256" key="15">
    <source>
        <dbReference type="PROSITE-ProRule" id="PRU00169"/>
    </source>
</evidence>
<dbReference type="NCBIfam" id="TIGR00229">
    <property type="entry name" value="sensory_box"/>
    <property type="match status" value="1"/>
</dbReference>
<dbReference type="Gene3D" id="1.10.287.130">
    <property type="match status" value="1"/>
</dbReference>
<dbReference type="Gene3D" id="3.40.50.2300">
    <property type="match status" value="2"/>
</dbReference>
<feature type="transmembrane region" description="Helical" evidence="16">
    <location>
        <begin position="173"/>
        <end position="196"/>
    </location>
</feature>
<accession>A0ABU3REV0</accession>
<feature type="transmembrane region" description="Helical" evidence="16">
    <location>
        <begin position="12"/>
        <end position="36"/>
    </location>
</feature>
<evidence type="ECO:0000259" key="18">
    <source>
        <dbReference type="PROSITE" id="PS50110"/>
    </source>
</evidence>
<dbReference type="CDD" id="cd00082">
    <property type="entry name" value="HisKA"/>
    <property type="match status" value="1"/>
</dbReference>
<feature type="modified residue" description="Phosphohistidine" evidence="14">
    <location>
        <position position="1042"/>
    </location>
</feature>
<feature type="domain" description="Histidine kinase" evidence="17">
    <location>
        <begin position="468"/>
        <end position="689"/>
    </location>
</feature>